<evidence type="ECO:0000313" key="2">
    <source>
        <dbReference type="Proteomes" id="UP000002432"/>
    </source>
</evidence>
<dbReference type="HOGENOM" id="CLU_1308782_0_0_0"/>
<keyword evidence="2" id="KW-1185">Reference proteome</keyword>
<dbReference type="EnsemblBacteria" id="ABF39387">
    <property type="protein sequence ID" value="ABF39387"/>
    <property type="gene ID" value="Acid345_0382"/>
</dbReference>
<name>Q1IUR3_KORVE</name>
<dbReference type="EMBL" id="CP000360">
    <property type="protein sequence ID" value="ABF39387.1"/>
    <property type="molecule type" value="Genomic_DNA"/>
</dbReference>
<accession>Q1IUR3</accession>
<protein>
    <submittedName>
        <fullName evidence="1">Uncharacterized protein</fullName>
    </submittedName>
</protein>
<sequence>MAQVRFDHHSFPNLSCRVPQVSRFFETWADNAAGTSEHRRKIGDRQNNFKIWRLVEIVILSSVPISPSLEFPDSRCTLSLISFASCIFKFGRIGLGCSSGDHMDGLWTAEFGSSVGLSGGGVVVLSNGDVRGGDGGYYYVGTYRRDGNRFVVELRVSPFLLSYNSVFNTIGRPFSLKIEGNLTDESHAIGQGRPLEIPGVTLGVKLTRQA</sequence>
<dbReference type="Proteomes" id="UP000002432">
    <property type="component" value="Chromosome"/>
</dbReference>
<dbReference type="eggNOG" id="ENOG502ZNVT">
    <property type="taxonomic scope" value="Bacteria"/>
</dbReference>
<evidence type="ECO:0000313" key="1">
    <source>
        <dbReference type="EMBL" id="ABF39387.1"/>
    </source>
</evidence>
<dbReference type="AlphaFoldDB" id="Q1IUR3"/>
<dbReference type="Gene3D" id="2.40.128.380">
    <property type="entry name" value="T3SS negative regulator GrlR"/>
    <property type="match status" value="1"/>
</dbReference>
<organism evidence="1 2">
    <name type="scientific">Koribacter versatilis (strain Ellin345)</name>
    <dbReference type="NCBI Taxonomy" id="204669"/>
    <lineage>
        <taxon>Bacteria</taxon>
        <taxon>Pseudomonadati</taxon>
        <taxon>Acidobacteriota</taxon>
        <taxon>Terriglobia</taxon>
        <taxon>Terriglobales</taxon>
        <taxon>Candidatus Korobacteraceae</taxon>
        <taxon>Candidatus Korobacter</taxon>
    </lineage>
</organism>
<proteinExistence type="predicted"/>
<dbReference type="STRING" id="204669.Acid345_0382"/>
<reference evidence="1 2" key="1">
    <citation type="journal article" date="2009" name="Appl. Environ. Microbiol.">
        <title>Three genomes from the phylum Acidobacteria provide insight into the lifestyles of these microorganisms in soils.</title>
        <authorList>
            <person name="Ward N.L."/>
            <person name="Challacombe J.F."/>
            <person name="Janssen P.H."/>
            <person name="Henrissat B."/>
            <person name="Coutinho P.M."/>
            <person name="Wu M."/>
            <person name="Xie G."/>
            <person name="Haft D.H."/>
            <person name="Sait M."/>
            <person name="Badger J."/>
            <person name="Barabote R.D."/>
            <person name="Bradley B."/>
            <person name="Brettin T.S."/>
            <person name="Brinkac L.M."/>
            <person name="Bruce D."/>
            <person name="Creasy T."/>
            <person name="Daugherty S.C."/>
            <person name="Davidsen T.M."/>
            <person name="DeBoy R.T."/>
            <person name="Detter J.C."/>
            <person name="Dodson R.J."/>
            <person name="Durkin A.S."/>
            <person name="Ganapathy A."/>
            <person name="Gwinn-Giglio M."/>
            <person name="Han C.S."/>
            <person name="Khouri H."/>
            <person name="Kiss H."/>
            <person name="Kothari S.P."/>
            <person name="Madupu R."/>
            <person name="Nelson K.E."/>
            <person name="Nelson W.C."/>
            <person name="Paulsen I."/>
            <person name="Penn K."/>
            <person name="Ren Q."/>
            <person name="Rosovitz M.J."/>
            <person name="Selengut J.D."/>
            <person name="Shrivastava S."/>
            <person name="Sullivan S.A."/>
            <person name="Tapia R."/>
            <person name="Thompson L.S."/>
            <person name="Watkins K.L."/>
            <person name="Yang Q."/>
            <person name="Yu C."/>
            <person name="Zafar N."/>
            <person name="Zhou L."/>
            <person name="Kuske C.R."/>
        </authorList>
    </citation>
    <scope>NUCLEOTIDE SEQUENCE [LARGE SCALE GENOMIC DNA]</scope>
    <source>
        <strain evidence="1 2">Ellin345</strain>
    </source>
</reference>
<gene>
    <name evidence="1" type="ordered locus">Acid345_0382</name>
</gene>
<dbReference type="InterPro" id="IPR043019">
    <property type="entry name" value="GrlR_sf"/>
</dbReference>
<dbReference type="KEGG" id="aba:Acid345_0382"/>